<feature type="chain" id="PRO_5034211529" evidence="1">
    <location>
        <begin position="22"/>
        <end position="285"/>
    </location>
</feature>
<protein>
    <submittedName>
        <fullName evidence="2">Uncharacterized protein</fullName>
    </submittedName>
</protein>
<evidence type="ECO:0000313" key="3">
    <source>
        <dbReference type="Proteomes" id="UP000465221"/>
    </source>
</evidence>
<reference evidence="2 3" key="1">
    <citation type="submission" date="2020-01" db="EMBL/GenBank/DDBJ databases">
        <title>Draft genome sequence of Aspergillus udagawae IFM 46972.</title>
        <authorList>
            <person name="Takahashi H."/>
            <person name="Yaguchi T."/>
        </authorList>
    </citation>
    <scope>NUCLEOTIDE SEQUENCE [LARGE SCALE GENOMIC DNA]</scope>
    <source>
        <strain evidence="2 3">IFM 46972</strain>
    </source>
</reference>
<accession>A0A8H3NGS8</accession>
<dbReference type="AlphaFoldDB" id="A0A8H3NGS8"/>
<dbReference type="EMBL" id="BLKC01000013">
    <property type="protein sequence ID" value="GFF29334.1"/>
    <property type="molecule type" value="Genomic_DNA"/>
</dbReference>
<organism evidence="2 3">
    <name type="scientific">Aspergillus udagawae</name>
    <dbReference type="NCBI Taxonomy" id="91492"/>
    <lineage>
        <taxon>Eukaryota</taxon>
        <taxon>Fungi</taxon>
        <taxon>Dikarya</taxon>
        <taxon>Ascomycota</taxon>
        <taxon>Pezizomycotina</taxon>
        <taxon>Eurotiomycetes</taxon>
        <taxon>Eurotiomycetidae</taxon>
        <taxon>Eurotiales</taxon>
        <taxon>Aspergillaceae</taxon>
        <taxon>Aspergillus</taxon>
        <taxon>Aspergillus subgen. Fumigati</taxon>
    </lineage>
</organism>
<name>A0A8H3NGS8_9EURO</name>
<dbReference type="Proteomes" id="UP000465221">
    <property type="component" value="Unassembled WGS sequence"/>
</dbReference>
<gene>
    <name evidence="2" type="ORF">IFM46972_02590</name>
</gene>
<evidence type="ECO:0000313" key="2">
    <source>
        <dbReference type="EMBL" id="GFF29334.1"/>
    </source>
</evidence>
<comment type="caution">
    <text evidence="2">The sequence shown here is derived from an EMBL/GenBank/DDBJ whole genome shotgun (WGS) entry which is preliminary data.</text>
</comment>
<evidence type="ECO:0000256" key="1">
    <source>
        <dbReference type="SAM" id="SignalP"/>
    </source>
</evidence>
<keyword evidence="1" id="KW-0732">Signal</keyword>
<sequence>MKYLLFFLLSSLLFLSKAVVALYHAKPSETLYFYQAYLVEFKTRDSKRRIIAKTCSRTDTPCTYPEFLEFILSKRSLFKVFDNTEIREIIETADTTDVITTSRRLMEKKFDPQYDLSKLLEGTSKQSLFGPIFEKIDGQIRDQLGFDKVAEHRKPMADALVLIEQHRTADNARYFIPELERGLGIEKLETRLTETPDGFGYKTYDTGKTVQALRKSAEDESDPEKKAKLLADADGLAPKIQKLVRKMREPDYKTTDREFLKHQSVISRAKNTLTLLKKLEKPGKC</sequence>
<feature type="signal peptide" evidence="1">
    <location>
        <begin position="1"/>
        <end position="21"/>
    </location>
</feature>
<proteinExistence type="predicted"/>